<feature type="transmembrane region" description="Helical" evidence="1">
    <location>
        <begin position="299"/>
        <end position="325"/>
    </location>
</feature>
<feature type="transmembrane region" description="Helical" evidence="1">
    <location>
        <begin position="150"/>
        <end position="172"/>
    </location>
</feature>
<evidence type="ECO:0000259" key="2">
    <source>
        <dbReference type="Pfam" id="PF07786"/>
    </source>
</evidence>
<feature type="transmembrane region" description="Helical" evidence="1">
    <location>
        <begin position="96"/>
        <end position="114"/>
    </location>
</feature>
<dbReference type="Proteomes" id="UP001501057">
    <property type="component" value="Unassembled WGS sequence"/>
</dbReference>
<gene>
    <name evidence="3" type="ORF">GCM10009710_10010</name>
</gene>
<reference evidence="4" key="1">
    <citation type="journal article" date="2019" name="Int. J. Syst. Evol. Microbiol.">
        <title>The Global Catalogue of Microorganisms (GCM) 10K type strain sequencing project: providing services to taxonomists for standard genome sequencing and annotation.</title>
        <authorList>
            <consortium name="The Broad Institute Genomics Platform"/>
            <consortium name="The Broad Institute Genome Sequencing Center for Infectious Disease"/>
            <person name="Wu L."/>
            <person name="Ma J."/>
        </authorList>
    </citation>
    <scope>NUCLEOTIDE SEQUENCE [LARGE SCALE GENOMIC DNA]</scope>
    <source>
        <strain evidence="4">JCM 13518</strain>
    </source>
</reference>
<dbReference type="EMBL" id="BAAAME010000002">
    <property type="protein sequence ID" value="GAA1731355.1"/>
    <property type="molecule type" value="Genomic_DNA"/>
</dbReference>
<proteinExistence type="predicted"/>
<comment type="caution">
    <text evidence="3">The sequence shown here is derived from an EMBL/GenBank/DDBJ whole genome shotgun (WGS) entry which is preliminary data.</text>
</comment>
<sequence>MGIDVARGLAIVGMIGAHTGSLPELLWRDPSTWGSLVHGRSAILFALLAGVSVALASGGTTRPTGEALRSARLRMAGRALVVLAIGLFLEGLGTEIAVILPVYGVLFLLVIPFLGLRHRTLLVAAAAIALLGPLAVATLQAIALGRSGPGVLFLLQGTYPIAVWLPLMLTGLALGRQALGTIRAAALLLVAGVLLAGLGYGVGNAVNSAIGGPREGVPVSDTSSGSDEFDYYYDDVVPGEGGSYVERLQEIGGFSNVPETAFGVTPHSGGTFETIGSGGFALAVLGLCLLLARPLRWVLIPVAALGSMPLTAYSTHVVSIAVIVWPFGLAPTAFGWPPSFDGNGLWASSVIVLMAACTAWALTLGRGPAERLTAWGARRINGERD</sequence>
<protein>
    <recommendedName>
        <fullName evidence="2">Heparan-alpha-glucosaminide N-acetyltransferase catalytic domain-containing protein</fullName>
    </recommendedName>
</protein>
<feature type="transmembrane region" description="Helical" evidence="1">
    <location>
        <begin position="184"/>
        <end position="203"/>
    </location>
</feature>
<feature type="transmembrane region" description="Helical" evidence="1">
    <location>
        <begin position="73"/>
        <end position="90"/>
    </location>
</feature>
<feature type="transmembrane region" description="Helical" evidence="1">
    <location>
        <begin position="42"/>
        <end position="61"/>
    </location>
</feature>
<keyword evidence="1" id="KW-1133">Transmembrane helix</keyword>
<dbReference type="RefSeq" id="WP_344198380.1">
    <property type="nucleotide sequence ID" value="NZ_BAAAME010000002.1"/>
</dbReference>
<feature type="transmembrane region" description="Helical" evidence="1">
    <location>
        <begin position="121"/>
        <end position="144"/>
    </location>
</feature>
<organism evidence="3 4">
    <name type="scientific">Aeromicrobium alkaliterrae</name>
    <dbReference type="NCBI Taxonomy" id="302168"/>
    <lineage>
        <taxon>Bacteria</taxon>
        <taxon>Bacillati</taxon>
        <taxon>Actinomycetota</taxon>
        <taxon>Actinomycetes</taxon>
        <taxon>Propionibacteriales</taxon>
        <taxon>Nocardioidaceae</taxon>
        <taxon>Aeromicrobium</taxon>
    </lineage>
</organism>
<evidence type="ECO:0000313" key="4">
    <source>
        <dbReference type="Proteomes" id="UP001501057"/>
    </source>
</evidence>
<feature type="domain" description="Heparan-alpha-glucosaminide N-acetyltransferase catalytic" evidence="2">
    <location>
        <begin position="3"/>
        <end position="181"/>
    </location>
</feature>
<keyword evidence="1" id="KW-0472">Membrane</keyword>
<evidence type="ECO:0000313" key="3">
    <source>
        <dbReference type="EMBL" id="GAA1731355.1"/>
    </source>
</evidence>
<feature type="transmembrane region" description="Helical" evidence="1">
    <location>
        <begin position="274"/>
        <end position="292"/>
    </location>
</feature>
<name>A0ABP4VLU9_9ACTN</name>
<feature type="transmembrane region" description="Helical" evidence="1">
    <location>
        <begin position="345"/>
        <end position="364"/>
    </location>
</feature>
<dbReference type="Pfam" id="PF07786">
    <property type="entry name" value="HGSNAT_cat"/>
    <property type="match status" value="1"/>
</dbReference>
<keyword evidence="4" id="KW-1185">Reference proteome</keyword>
<accession>A0ABP4VLU9</accession>
<evidence type="ECO:0000256" key="1">
    <source>
        <dbReference type="SAM" id="Phobius"/>
    </source>
</evidence>
<keyword evidence="1" id="KW-0812">Transmembrane</keyword>
<dbReference type="InterPro" id="IPR012429">
    <property type="entry name" value="HGSNAT_cat"/>
</dbReference>